<protein>
    <recommendedName>
        <fullName evidence="9">Transport permease protein</fullName>
    </recommendedName>
</protein>
<dbReference type="PANTHER" id="PTHR30413:SF8">
    <property type="entry name" value="TRANSPORT PERMEASE PROTEIN"/>
    <property type="match status" value="1"/>
</dbReference>
<feature type="transmembrane region" description="Helical" evidence="9">
    <location>
        <begin position="30"/>
        <end position="51"/>
    </location>
</feature>
<dbReference type="AlphaFoldDB" id="A0A7V5XHQ2"/>
<comment type="caution">
    <text evidence="11">The sequence shown here is derived from an EMBL/GenBank/DDBJ whole genome shotgun (WGS) entry which is preliminary data.</text>
</comment>
<keyword evidence="4 9" id="KW-1003">Cell membrane</keyword>
<dbReference type="GO" id="GO:0140359">
    <property type="term" value="F:ABC-type transporter activity"/>
    <property type="evidence" value="ECO:0007669"/>
    <property type="project" value="InterPro"/>
</dbReference>
<keyword evidence="8 9" id="KW-0472">Membrane</keyword>
<feature type="transmembrane region" description="Helical" evidence="9">
    <location>
        <begin position="149"/>
        <end position="174"/>
    </location>
</feature>
<feature type="transmembrane region" description="Helical" evidence="9">
    <location>
        <begin position="116"/>
        <end position="137"/>
    </location>
</feature>
<dbReference type="GO" id="GO:0015920">
    <property type="term" value="P:lipopolysaccharide transport"/>
    <property type="evidence" value="ECO:0007669"/>
    <property type="project" value="TreeGrafter"/>
</dbReference>
<comment type="subcellular location">
    <subcellularLocation>
        <location evidence="1">Cell inner membrane</location>
        <topology evidence="1">Multi-pass membrane protein</topology>
    </subcellularLocation>
    <subcellularLocation>
        <location evidence="9">Cell membrane</location>
        <topology evidence="9">Multi-pass membrane protein</topology>
    </subcellularLocation>
</comment>
<keyword evidence="6 9" id="KW-0812">Transmembrane</keyword>
<evidence type="ECO:0000256" key="4">
    <source>
        <dbReference type="ARBA" id="ARBA00022475"/>
    </source>
</evidence>
<evidence type="ECO:0000256" key="1">
    <source>
        <dbReference type="ARBA" id="ARBA00004429"/>
    </source>
</evidence>
<dbReference type="Pfam" id="PF01061">
    <property type="entry name" value="ABC2_membrane"/>
    <property type="match status" value="1"/>
</dbReference>
<keyword evidence="5" id="KW-0997">Cell inner membrane</keyword>
<dbReference type="InterPro" id="IPR047817">
    <property type="entry name" value="ABC2_TM_bact-type"/>
</dbReference>
<organism evidence="11">
    <name type="scientific">Thermodesulfobacterium geofontis</name>
    <dbReference type="NCBI Taxonomy" id="1295609"/>
    <lineage>
        <taxon>Bacteria</taxon>
        <taxon>Pseudomonadati</taxon>
        <taxon>Thermodesulfobacteriota</taxon>
        <taxon>Thermodesulfobacteria</taxon>
        <taxon>Thermodesulfobacteriales</taxon>
        <taxon>Thermodesulfobacteriaceae</taxon>
        <taxon>Thermodesulfobacterium</taxon>
    </lineage>
</organism>
<dbReference type="PROSITE" id="PS51012">
    <property type="entry name" value="ABC_TM2"/>
    <property type="match status" value="1"/>
</dbReference>
<proteinExistence type="inferred from homology"/>
<reference evidence="11" key="1">
    <citation type="journal article" date="2020" name="mSystems">
        <title>Genome- and Community-Level Interaction Insights into Carbon Utilization and Element Cycling Functions of Hydrothermarchaeota in Hydrothermal Sediment.</title>
        <authorList>
            <person name="Zhou Z."/>
            <person name="Liu Y."/>
            <person name="Xu W."/>
            <person name="Pan J."/>
            <person name="Luo Z.H."/>
            <person name="Li M."/>
        </authorList>
    </citation>
    <scope>NUCLEOTIDE SEQUENCE [LARGE SCALE GENOMIC DNA]</scope>
    <source>
        <strain evidence="11">SpSt-106</strain>
    </source>
</reference>
<feature type="transmembrane region" description="Helical" evidence="9">
    <location>
        <begin position="180"/>
        <end position="198"/>
    </location>
</feature>
<name>A0A7V5XHQ2_9BACT</name>
<feature type="transmembrane region" description="Helical" evidence="9">
    <location>
        <begin position="63"/>
        <end position="83"/>
    </location>
</feature>
<evidence type="ECO:0000259" key="10">
    <source>
        <dbReference type="PROSITE" id="PS51012"/>
    </source>
</evidence>
<dbReference type="InterPro" id="IPR013525">
    <property type="entry name" value="ABC2_TM"/>
</dbReference>
<comment type="similarity">
    <text evidence="2 9">Belongs to the ABC-2 integral membrane protein family.</text>
</comment>
<gene>
    <name evidence="11" type="ORF">ENM15_07685</name>
</gene>
<dbReference type="InterPro" id="IPR000412">
    <property type="entry name" value="ABC_2_transport"/>
</dbReference>
<evidence type="ECO:0000256" key="6">
    <source>
        <dbReference type="ARBA" id="ARBA00022692"/>
    </source>
</evidence>
<evidence type="ECO:0000256" key="9">
    <source>
        <dbReference type="RuleBase" id="RU361157"/>
    </source>
</evidence>
<evidence type="ECO:0000256" key="2">
    <source>
        <dbReference type="ARBA" id="ARBA00007783"/>
    </source>
</evidence>
<evidence type="ECO:0000256" key="7">
    <source>
        <dbReference type="ARBA" id="ARBA00022989"/>
    </source>
</evidence>
<dbReference type="GO" id="GO:0043190">
    <property type="term" value="C:ATP-binding cassette (ABC) transporter complex"/>
    <property type="evidence" value="ECO:0007669"/>
    <property type="project" value="InterPro"/>
</dbReference>
<feature type="domain" description="ABC transmembrane type-2" evidence="10">
    <location>
        <begin position="29"/>
        <end position="257"/>
    </location>
</feature>
<dbReference type="EMBL" id="DRWR01000122">
    <property type="protein sequence ID" value="HHQ16676.1"/>
    <property type="molecule type" value="Genomic_DNA"/>
</dbReference>
<keyword evidence="7 9" id="KW-1133">Transmembrane helix</keyword>
<evidence type="ECO:0000256" key="5">
    <source>
        <dbReference type="ARBA" id="ARBA00022519"/>
    </source>
</evidence>
<evidence type="ECO:0000313" key="11">
    <source>
        <dbReference type="EMBL" id="HHQ16676.1"/>
    </source>
</evidence>
<keyword evidence="3 9" id="KW-0813">Transport</keyword>
<feature type="transmembrane region" description="Helical" evidence="9">
    <location>
        <begin position="235"/>
        <end position="254"/>
    </location>
</feature>
<dbReference type="PRINTS" id="PR00164">
    <property type="entry name" value="ABC2TRNSPORT"/>
</dbReference>
<dbReference type="PANTHER" id="PTHR30413">
    <property type="entry name" value="INNER MEMBRANE TRANSPORT PERMEASE"/>
    <property type="match status" value="1"/>
</dbReference>
<evidence type="ECO:0000256" key="8">
    <source>
        <dbReference type="ARBA" id="ARBA00023136"/>
    </source>
</evidence>
<sequence length="265" mass="30948">MLKEIKQLQTVVFAIFLRELKTRFGKYRLGYLWALIEPFLHIAVFVGIRGIVAGTLRGGAGKIIYHVDYPLFLAAGLLPFFMFRHIVIQVMNSVEANRRLFAYQPVKPIDAMISRWILEGVIFVFLWVIVFSILHFIGFKTEIKDPLGLIFLYILFYIFSFGIGIIFCIVFNIYEEMRNIIPPVMLLLFFLSAIFYSINMIPRKFQIFLLWNPVLHFIELSRARLFPLYRADMCSLEFIMVCTVISLFLGLSLYKLKIKEVLASE</sequence>
<accession>A0A7V5XHQ2</accession>
<evidence type="ECO:0000256" key="3">
    <source>
        <dbReference type="ARBA" id="ARBA00022448"/>
    </source>
</evidence>